<keyword evidence="5 14" id="KW-0812">Transmembrane</keyword>
<evidence type="ECO:0000256" key="3">
    <source>
        <dbReference type="ARBA" id="ARBA00022475"/>
    </source>
</evidence>
<evidence type="ECO:0000256" key="4">
    <source>
        <dbReference type="ARBA" id="ARBA00022519"/>
    </source>
</evidence>
<evidence type="ECO:0000256" key="12">
    <source>
        <dbReference type="ARBA" id="ARBA00040743"/>
    </source>
</evidence>
<keyword evidence="3" id="KW-1003">Cell membrane</keyword>
<dbReference type="SUPFAM" id="SSF54534">
    <property type="entry name" value="FKBP-like"/>
    <property type="match status" value="1"/>
</dbReference>
<accession>A0A0D6PHC5</accession>
<evidence type="ECO:0000256" key="14">
    <source>
        <dbReference type="SAM" id="Phobius"/>
    </source>
</evidence>
<evidence type="ECO:0000256" key="6">
    <source>
        <dbReference type="ARBA" id="ARBA00022989"/>
    </source>
</evidence>
<dbReference type="InterPro" id="IPR052029">
    <property type="entry name" value="PpiD_chaperone"/>
</dbReference>
<dbReference type="SUPFAM" id="SSF109998">
    <property type="entry name" value="Triger factor/SurA peptide-binding domain-like"/>
    <property type="match status" value="1"/>
</dbReference>
<dbReference type="EMBL" id="BANC01000040">
    <property type="protein sequence ID" value="GAN80229.1"/>
    <property type="molecule type" value="Genomic_DNA"/>
</dbReference>
<gene>
    <name evidence="16" type="ORF">Aam_040_057</name>
</gene>
<dbReference type="STRING" id="1120923.SAMN02746095_02776"/>
<dbReference type="RefSeq" id="WP_048878654.1">
    <property type="nucleotide sequence ID" value="NZ_BANC01000040.1"/>
</dbReference>
<dbReference type="Gene3D" id="3.10.50.40">
    <property type="match status" value="1"/>
</dbReference>
<evidence type="ECO:0000256" key="2">
    <source>
        <dbReference type="ARBA" id="ARBA00018370"/>
    </source>
</evidence>
<reference evidence="16 17" key="1">
    <citation type="submission" date="2012-11" db="EMBL/GenBank/DDBJ databases">
        <title>Whole genome sequence of Acidocella aminolytica 101 = DSM 11237.</title>
        <authorList>
            <person name="Azuma Y."/>
            <person name="Higashiura N."/>
            <person name="Hirakawa H."/>
            <person name="Matsushita K."/>
        </authorList>
    </citation>
    <scope>NUCLEOTIDE SEQUENCE [LARGE SCALE GENOMIC DNA]</scope>
    <source>
        <strain evidence="17">101 / DSM 11237</strain>
    </source>
</reference>
<dbReference type="PANTHER" id="PTHR47529">
    <property type="entry name" value="PEPTIDYL-PROLYL CIS-TRANS ISOMERASE D"/>
    <property type="match status" value="1"/>
</dbReference>
<evidence type="ECO:0000256" key="13">
    <source>
        <dbReference type="ARBA" id="ARBA00042775"/>
    </source>
</evidence>
<dbReference type="InterPro" id="IPR027304">
    <property type="entry name" value="Trigger_fact/SurA_dom_sf"/>
</dbReference>
<dbReference type="Pfam" id="PF13624">
    <property type="entry name" value="SurA_N_3"/>
    <property type="match status" value="1"/>
</dbReference>
<dbReference type="Proteomes" id="UP000032668">
    <property type="component" value="Unassembled WGS sequence"/>
</dbReference>
<evidence type="ECO:0000256" key="7">
    <source>
        <dbReference type="ARBA" id="ARBA00023136"/>
    </source>
</evidence>
<evidence type="ECO:0000256" key="10">
    <source>
        <dbReference type="ARBA" id="ARBA00031484"/>
    </source>
</evidence>
<keyword evidence="6 14" id="KW-1133">Transmembrane helix</keyword>
<dbReference type="AlphaFoldDB" id="A0A0D6PHC5"/>
<evidence type="ECO:0000256" key="11">
    <source>
        <dbReference type="ARBA" id="ARBA00038408"/>
    </source>
</evidence>
<evidence type="ECO:0000256" key="5">
    <source>
        <dbReference type="ARBA" id="ARBA00022692"/>
    </source>
</evidence>
<dbReference type="GO" id="GO:0005886">
    <property type="term" value="C:plasma membrane"/>
    <property type="evidence" value="ECO:0007669"/>
    <property type="project" value="UniProtKB-SubCell"/>
</dbReference>
<sequence>MLVWVRNLMESWVARGFFALLVVVFVFWGVSNVFTLTGSSTAVATVAGTPVDISAVQAVYQRAVNNAQQQGQQPDKAMRQEFAMQALSEAVRQAIIRQAAVQFHIGVPDAAVRAVLDTIPAFQTNGSFDKAKFSQVLRDNGLSENEFINQIKDEVIGRQLITPLISGAAVPDAMLSQIFSLLGERRTAGMVTVPEDTQPLPPAPSDAVLHRYWLNHQGKFTAPAFRKIQAVILSPALLAPHENVPQDQIQAGLARAEADNPSVPVRSAQVLSVQDLADASQLKAAWAKGADWKKMQELAKSYHATPVPLEKMQQNQIPSAQLAKAVFSAKQGQVVGPIAGDMGMYLFKVTGVGSNGPDKAQLTQQVTQKLQLQMAQNEVAKNMNALQDALAGQTPLDQLPGNLGLVAVEGTLSAGGLTPQGTPAPIPGSDDLRNAIIKTAFDTRKGAAPQLKNGPNGSYYAVSVQDEIPPTVTPFAQAKAKVLSVWQRALQEREAEVIAANLMHAVNTGTPLDKAAAAAGLQVTQSPSYTRTTQPQNEPDQLVPVLFSMKQGTATMLSNHNSFLVAVLDNIQHPTKQSDPTTYARLQHSLNKTLQDDLGGSFLTGLQARDKVTINQKLLAQIYQ</sequence>
<feature type="transmembrane region" description="Helical" evidence="14">
    <location>
        <begin position="12"/>
        <end position="30"/>
    </location>
</feature>
<dbReference type="GO" id="GO:0003755">
    <property type="term" value="F:peptidyl-prolyl cis-trans isomerase activity"/>
    <property type="evidence" value="ECO:0007669"/>
    <property type="project" value="InterPro"/>
</dbReference>
<keyword evidence="16" id="KW-0413">Isomerase</keyword>
<evidence type="ECO:0000259" key="15">
    <source>
        <dbReference type="Pfam" id="PF13145"/>
    </source>
</evidence>
<dbReference type="Gene3D" id="1.10.4030.10">
    <property type="entry name" value="Porin chaperone SurA, peptide-binding domain"/>
    <property type="match status" value="1"/>
</dbReference>
<evidence type="ECO:0000256" key="8">
    <source>
        <dbReference type="ARBA" id="ARBA00023186"/>
    </source>
</evidence>
<dbReference type="PANTHER" id="PTHR47529:SF1">
    <property type="entry name" value="PERIPLASMIC CHAPERONE PPID"/>
    <property type="match status" value="1"/>
</dbReference>
<protein>
    <recommendedName>
        <fullName evidence="2">Parvulin-like PPIase</fullName>
    </recommendedName>
    <alternativeName>
        <fullName evidence="9">Peptidyl-prolyl cis-trans isomerase plp</fullName>
    </alternativeName>
    <alternativeName>
        <fullName evidence="12">Periplasmic chaperone PpiD</fullName>
    </alternativeName>
    <alternativeName>
        <fullName evidence="13">Periplasmic folding chaperone</fullName>
    </alternativeName>
    <alternativeName>
        <fullName evidence="10">Rotamase plp</fullName>
    </alternativeName>
</protein>
<comment type="caution">
    <text evidence="16">The sequence shown here is derived from an EMBL/GenBank/DDBJ whole genome shotgun (WGS) entry which is preliminary data.</text>
</comment>
<feature type="domain" description="PpiC" evidence="15">
    <location>
        <begin position="269"/>
        <end position="352"/>
    </location>
</feature>
<dbReference type="InterPro" id="IPR000297">
    <property type="entry name" value="PPIase_PpiC"/>
</dbReference>
<dbReference type="Pfam" id="PF13145">
    <property type="entry name" value="Rotamase_2"/>
    <property type="match status" value="1"/>
</dbReference>
<comment type="similarity">
    <text evidence="11">Belongs to the PpiD chaperone family.</text>
</comment>
<keyword evidence="8" id="KW-0143">Chaperone</keyword>
<dbReference type="InterPro" id="IPR046357">
    <property type="entry name" value="PPIase_dom_sf"/>
</dbReference>
<keyword evidence="7 14" id="KW-0472">Membrane</keyword>
<evidence type="ECO:0000256" key="1">
    <source>
        <dbReference type="ARBA" id="ARBA00004382"/>
    </source>
</evidence>
<keyword evidence="4" id="KW-0997">Cell inner membrane</keyword>
<evidence type="ECO:0000256" key="9">
    <source>
        <dbReference type="ARBA" id="ARBA00030642"/>
    </source>
</evidence>
<organism evidence="16 17">
    <name type="scientific">Acidocella aminolytica 101 = DSM 11237</name>
    <dbReference type="NCBI Taxonomy" id="1120923"/>
    <lineage>
        <taxon>Bacteria</taxon>
        <taxon>Pseudomonadati</taxon>
        <taxon>Pseudomonadota</taxon>
        <taxon>Alphaproteobacteria</taxon>
        <taxon>Acetobacterales</taxon>
        <taxon>Acidocellaceae</taxon>
        <taxon>Acidocella</taxon>
    </lineage>
</organism>
<dbReference type="OrthoDB" id="9768393at2"/>
<comment type="subcellular location">
    <subcellularLocation>
        <location evidence="1">Cell inner membrane</location>
        <topology evidence="1">Single-pass type II membrane protein</topology>
        <orientation evidence="1">Periplasmic side</orientation>
    </subcellularLocation>
</comment>
<evidence type="ECO:0000313" key="17">
    <source>
        <dbReference type="Proteomes" id="UP000032668"/>
    </source>
</evidence>
<proteinExistence type="inferred from homology"/>
<evidence type="ECO:0000313" key="16">
    <source>
        <dbReference type="EMBL" id="GAN80229.1"/>
    </source>
</evidence>
<name>A0A0D6PHC5_9PROT</name>
<keyword evidence="17" id="KW-1185">Reference proteome</keyword>